<evidence type="ECO:0000256" key="3">
    <source>
        <dbReference type="ARBA" id="ARBA00023002"/>
    </source>
</evidence>
<dbReference type="InterPro" id="IPR036291">
    <property type="entry name" value="NAD(P)-bd_dom_sf"/>
</dbReference>
<dbReference type="Proteomes" id="UP000747542">
    <property type="component" value="Unassembled WGS sequence"/>
</dbReference>
<evidence type="ECO:0000256" key="4">
    <source>
        <dbReference type="RuleBase" id="RU361277"/>
    </source>
</evidence>
<dbReference type="PANTHER" id="PTHR43401:SF2">
    <property type="entry name" value="L-THREONINE 3-DEHYDROGENASE"/>
    <property type="match status" value="1"/>
</dbReference>
<dbReference type="Gene3D" id="3.90.180.10">
    <property type="entry name" value="Medium-chain alcohol dehydrogenases, catalytic domain"/>
    <property type="match status" value="2"/>
</dbReference>
<dbReference type="GO" id="GO:0016491">
    <property type="term" value="F:oxidoreductase activity"/>
    <property type="evidence" value="ECO:0007669"/>
    <property type="project" value="UniProtKB-KW"/>
</dbReference>
<dbReference type="Pfam" id="PF00107">
    <property type="entry name" value="ADH_zinc_N"/>
    <property type="match status" value="1"/>
</dbReference>
<dbReference type="PANTHER" id="PTHR43401">
    <property type="entry name" value="L-THREONINE 3-DEHYDROGENASE"/>
    <property type="match status" value="1"/>
</dbReference>
<keyword evidence="8" id="KW-1185">Reference proteome</keyword>
<dbReference type="SUPFAM" id="SSF51735">
    <property type="entry name" value="NAD(P)-binding Rossmann-fold domains"/>
    <property type="match status" value="1"/>
</dbReference>
<evidence type="ECO:0000256" key="1">
    <source>
        <dbReference type="ARBA" id="ARBA00022723"/>
    </source>
</evidence>
<keyword evidence="3" id="KW-0560">Oxidoreductase</keyword>
<keyword evidence="2 4" id="KW-0862">Zinc</keyword>
<accession>A0A8J5MUL5</accession>
<evidence type="ECO:0000259" key="5">
    <source>
        <dbReference type="Pfam" id="PF00107"/>
    </source>
</evidence>
<dbReference type="InterPro" id="IPR002328">
    <property type="entry name" value="ADH_Zn_CS"/>
</dbReference>
<comment type="caution">
    <text evidence="7">The sequence shown here is derived from an EMBL/GenBank/DDBJ whole genome shotgun (WGS) entry which is preliminary data.</text>
</comment>
<sequence>MAVVPEEMTCLLKEKENEGYTLLTRPVPVPGPADVIIKVDRVSICGSDINLWKWNDVARVIATVPFIPGHEATGEVVAVGSGVTEVKLGQRVAVENHYYCGTCYQCKEGRGDICQRLSQYGHGRGTDQGGCCQYSCVPARFCYVWRTMQWRISVWLGRTCWCWAVDLWDWAREVYGVDVDPERLSLALQMGATEVINGAKENITSVVMNLSNKNGVGRIVEASGAASLLNQSFSWLRKGGQMVLIGLPKEPLHVENVLTDVVFKSLTLKTVHGRRIFHTWEECERLLADGLVNVGPVVSHRLPMTQYLHAFNLLMTGAACKIILDPQH</sequence>
<dbReference type="InterPro" id="IPR011032">
    <property type="entry name" value="GroES-like_sf"/>
</dbReference>
<dbReference type="EMBL" id="JAHLQT010026066">
    <property type="protein sequence ID" value="KAG7163912.1"/>
    <property type="molecule type" value="Genomic_DNA"/>
</dbReference>
<organism evidence="7 8">
    <name type="scientific">Homarus americanus</name>
    <name type="common">American lobster</name>
    <dbReference type="NCBI Taxonomy" id="6706"/>
    <lineage>
        <taxon>Eukaryota</taxon>
        <taxon>Metazoa</taxon>
        <taxon>Ecdysozoa</taxon>
        <taxon>Arthropoda</taxon>
        <taxon>Crustacea</taxon>
        <taxon>Multicrustacea</taxon>
        <taxon>Malacostraca</taxon>
        <taxon>Eumalacostraca</taxon>
        <taxon>Eucarida</taxon>
        <taxon>Decapoda</taxon>
        <taxon>Pleocyemata</taxon>
        <taxon>Astacidea</taxon>
        <taxon>Nephropoidea</taxon>
        <taxon>Nephropidae</taxon>
        <taxon>Homarus</taxon>
    </lineage>
</organism>
<dbReference type="SUPFAM" id="SSF50129">
    <property type="entry name" value="GroES-like"/>
    <property type="match status" value="1"/>
</dbReference>
<evidence type="ECO:0000313" key="8">
    <source>
        <dbReference type="Proteomes" id="UP000747542"/>
    </source>
</evidence>
<gene>
    <name evidence="7" type="primary">Tdh-L2</name>
    <name evidence="7" type="ORF">Hamer_G020828</name>
</gene>
<evidence type="ECO:0000313" key="7">
    <source>
        <dbReference type="EMBL" id="KAG7163912.1"/>
    </source>
</evidence>
<keyword evidence="1 4" id="KW-0479">Metal-binding</keyword>
<dbReference type="InterPro" id="IPR013149">
    <property type="entry name" value="ADH-like_C"/>
</dbReference>
<evidence type="ECO:0000256" key="2">
    <source>
        <dbReference type="ARBA" id="ARBA00022833"/>
    </source>
</evidence>
<reference evidence="7" key="1">
    <citation type="journal article" date="2021" name="Sci. Adv.">
        <title>The American lobster genome reveals insights on longevity, neural, and immune adaptations.</title>
        <authorList>
            <person name="Polinski J.M."/>
            <person name="Zimin A.V."/>
            <person name="Clark K.F."/>
            <person name="Kohn A.B."/>
            <person name="Sadowski N."/>
            <person name="Timp W."/>
            <person name="Ptitsyn A."/>
            <person name="Khanna P."/>
            <person name="Romanova D.Y."/>
            <person name="Williams P."/>
            <person name="Greenwood S.J."/>
            <person name="Moroz L.L."/>
            <person name="Walt D.R."/>
            <person name="Bodnar A.G."/>
        </authorList>
    </citation>
    <scope>NUCLEOTIDE SEQUENCE</scope>
    <source>
        <strain evidence="7">GMGI-L3</strain>
    </source>
</reference>
<comment type="similarity">
    <text evidence="4">Belongs to the zinc-containing alcohol dehydrogenase family.</text>
</comment>
<dbReference type="Pfam" id="PF08240">
    <property type="entry name" value="ADH_N"/>
    <property type="match status" value="1"/>
</dbReference>
<comment type="cofactor">
    <cofactor evidence="4">
        <name>Zn(2+)</name>
        <dbReference type="ChEBI" id="CHEBI:29105"/>
    </cofactor>
</comment>
<feature type="domain" description="Alcohol dehydrogenase-like C-terminal" evidence="5">
    <location>
        <begin position="171"/>
        <end position="288"/>
    </location>
</feature>
<feature type="domain" description="Alcohol dehydrogenase-like N-terminal" evidence="6">
    <location>
        <begin position="31"/>
        <end position="143"/>
    </location>
</feature>
<dbReference type="GO" id="GO:0008270">
    <property type="term" value="F:zinc ion binding"/>
    <property type="evidence" value="ECO:0007669"/>
    <property type="project" value="InterPro"/>
</dbReference>
<dbReference type="InterPro" id="IPR013154">
    <property type="entry name" value="ADH-like_N"/>
</dbReference>
<proteinExistence type="inferred from homology"/>
<dbReference type="PROSITE" id="PS00059">
    <property type="entry name" value="ADH_ZINC"/>
    <property type="match status" value="1"/>
</dbReference>
<dbReference type="AlphaFoldDB" id="A0A8J5MUL5"/>
<dbReference type="Gene3D" id="3.40.50.720">
    <property type="entry name" value="NAD(P)-binding Rossmann-like Domain"/>
    <property type="match status" value="1"/>
</dbReference>
<name>A0A8J5MUL5_HOMAM</name>
<protein>
    <submittedName>
        <fullName evidence="7">L-threonine 3-dehydrogenase-like 2</fullName>
    </submittedName>
</protein>
<evidence type="ECO:0000259" key="6">
    <source>
        <dbReference type="Pfam" id="PF08240"/>
    </source>
</evidence>
<dbReference type="InterPro" id="IPR050129">
    <property type="entry name" value="Zn_alcohol_dh"/>
</dbReference>